<dbReference type="PANTHER" id="PTHR43860:SF2">
    <property type="entry name" value="BETAINE ALDEHYDE DEHYDROGENASE-RELATED"/>
    <property type="match status" value="1"/>
</dbReference>
<keyword evidence="2 6" id="KW-0560">Oxidoreductase</keyword>
<feature type="active site" evidence="5">
    <location>
        <position position="248"/>
    </location>
</feature>
<name>A0A2W4JR42_9PSEU</name>
<evidence type="ECO:0000256" key="3">
    <source>
        <dbReference type="ARBA" id="ARBA00023027"/>
    </source>
</evidence>
<dbReference type="SUPFAM" id="SSF53720">
    <property type="entry name" value="ALDH-like"/>
    <property type="match status" value="1"/>
</dbReference>
<accession>A0A2W4JR42</accession>
<dbReference type="InterPro" id="IPR016162">
    <property type="entry name" value="Ald_DH_N"/>
</dbReference>
<dbReference type="CDD" id="cd07119">
    <property type="entry name" value="ALDH_BADH-GbsA"/>
    <property type="match status" value="1"/>
</dbReference>
<dbReference type="Gene3D" id="3.40.309.10">
    <property type="entry name" value="Aldehyde Dehydrogenase, Chain A, domain 2"/>
    <property type="match status" value="1"/>
</dbReference>
<keyword evidence="3" id="KW-0520">NAD</keyword>
<comment type="similarity">
    <text evidence="1 6">Belongs to the aldehyde dehydrogenase family.</text>
</comment>
<evidence type="ECO:0000256" key="6">
    <source>
        <dbReference type="RuleBase" id="RU003345"/>
    </source>
</evidence>
<dbReference type="InterPro" id="IPR015590">
    <property type="entry name" value="Aldehyde_DH_dom"/>
</dbReference>
<evidence type="ECO:0000256" key="5">
    <source>
        <dbReference type="PROSITE-ProRule" id="PRU10007"/>
    </source>
</evidence>
<dbReference type="EMBL" id="QGUI02000103">
    <property type="protein sequence ID" value="MFO7192493.1"/>
    <property type="molecule type" value="Genomic_DNA"/>
</dbReference>
<organism evidence="9">
    <name type="scientific">Thermocrispum agreste</name>
    <dbReference type="NCBI Taxonomy" id="37925"/>
    <lineage>
        <taxon>Bacteria</taxon>
        <taxon>Bacillati</taxon>
        <taxon>Actinomycetota</taxon>
        <taxon>Actinomycetes</taxon>
        <taxon>Pseudonocardiales</taxon>
        <taxon>Pseudonocardiaceae</taxon>
        <taxon>Thermocrispum</taxon>
    </lineage>
</organism>
<dbReference type="PROSITE" id="PS00070">
    <property type="entry name" value="ALDEHYDE_DEHYDR_CYS"/>
    <property type="match status" value="1"/>
</dbReference>
<evidence type="ECO:0000313" key="10">
    <source>
        <dbReference type="Proteomes" id="UP000249324"/>
    </source>
</evidence>
<evidence type="ECO:0000256" key="1">
    <source>
        <dbReference type="ARBA" id="ARBA00009986"/>
    </source>
</evidence>
<dbReference type="InterPro" id="IPR029510">
    <property type="entry name" value="Ald_DH_CS_GLU"/>
</dbReference>
<reference evidence="8" key="2">
    <citation type="submission" date="2018-05" db="EMBL/GenBank/DDBJ databases">
        <authorList>
            <person name="Moura L."/>
            <person name="Setubal J.C."/>
        </authorList>
    </citation>
    <scope>NUCLEOTIDE SEQUENCE</scope>
    <source>
        <strain evidence="8">ZC4RG45</strain>
    </source>
</reference>
<dbReference type="InterPro" id="IPR016161">
    <property type="entry name" value="Ald_DH/histidinol_DH"/>
</dbReference>
<dbReference type="InterPro" id="IPR016160">
    <property type="entry name" value="Ald_DH_CS_CYS"/>
</dbReference>
<dbReference type="GO" id="GO:0016620">
    <property type="term" value="F:oxidoreductase activity, acting on the aldehyde or oxo group of donors, NAD or NADP as acceptor"/>
    <property type="evidence" value="ECO:0007669"/>
    <property type="project" value="InterPro"/>
</dbReference>
<dbReference type="AlphaFoldDB" id="A0A2W4JR42"/>
<reference evidence="8" key="4">
    <citation type="submission" date="2023-08" db="EMBL/GenBank/DDBJ databases">
        <authorList>
            <person name="Guima S.E.S."/>
            <person name="Martins L.F."/>
            <person name="Silva A.M."/>
            <person name="Setubal J.C."/>
        </authorList>
    </citation>
    <scope>NUCLEOTIDE SEQUENCE</scope>
    <source>
        <strain evidence="8">ZC4RG45</strain>
    </source>
</reference>
<dbReference type="FunFam" id="3.40.605.10:FF:000007">
    <property type="entry name" value="NAD/NADP-dependent betaine aldehyde dehydrogenase"/>
    <property type="match status" value="1"/>
</dbReference>
<evidence type="ECO:0000256" key="2">
    <source>
        <dbReference type="ARBA" id="ARBA00023002"/>
    </source>
</evidence>
<evidence type="ECO:0000256" key="4">
    <source>
        <dbReference type="ARBA" id="ARBA00037921"/>
    </source>
</evidence>
<sequence>MAMLFIAGQWVEPAEGGTRDVINPFDGSVITTVAEASPADAEAAVQAARTAFDEGEWSSWSPGKRGELLLRMADLLQRDRAEIARLETLDTGKTLVESGIDVDDVTAVFRYYGELADKDPTRVVDAGSESVHSRVVYEPVGVCALITPWNYPLLQASWKVAPALAAGNTMVIKPSEVTPLTTVKMVELLVEAGVPAGVVNLLLGSGPAAGAPMVESPLVDLVSFTGGLRTGQAIMKAAAGTVKKVALELGGKNPNIVFADADFEAAVDYALMAVFLHAGQVCSAGTRLIVQDELHDDFVAVVVERAKRIKLGNGLEEGTESGPLVSEEHRAKVESYVELGLQEGARLLTGGRRPDDPELQNGFFYLPTVFDDCRRDMRLVQEETFGPIMTVERFRTEDEAIALGNDTDYGLAGAVWTGDTERGERVAAKLRHGTVWINDFGPYLPQAEWGGFKRSGIGRELGHDGLAEYREAKHIYRNLAPAPQRWFGG</sequence>
<evidence type="ECO:0000259" key="7">
    <source>
        <dbReference type="Pfam" id="PF00171"/>
    </source>
</evidence>
<dbReference type="Proteomes" id="UP000249324">
    <property type="component" value="Unassembled WGS sequence"/>
</dbReference>
<dbReference type="PANTHER" id="PTHR43860">
    <property type="entry name" value="BETAINE ALDEHYDE DEHYDROGENASE"/>
    <property type="match status" value="1"/>
</dbReference>
<evidence type="ECO:0000313" key="8">
    <source>
        <dbReference type="EMBL" id="MFO7192493.1"/>
    </source>
</evidence>
<evidence type="ECO:0000313" key="9">
    <source>
        <dbReference type="EMBL" id="PZN00862.1"/>
    </source>
</evidence>
<protein>
    <submittedName>
        <fullName evidence="8">Aldehyde dehydrogenase family protein</fullName>
    </submittedName>
    <submittedName>
        <fullName evidence="9">Betaine-aldehyde dehydrogenase</fullName>
    </submittedName>
</protein>
<gene>
    <name evidence="8" type="ORF">DIU77_009660</name>
    <name evidence="9" type="ORF">DIU77_02465</name>
</gene>
<dbReference type="STRING" id="1111738.GCA_000427905_01788"/>
<proteinExistence type="inferred from homology"/>
<reference evidence="8 10" key="3">
    <citation type="journal article" date="2021" name="BMC Genomics">
        <title>Genome-resolved metagenome and metatranscriptome analyses of thermophilic composting reveal key bacterial players and their metabolic interactions.</title>
        <authorList>
            <person name="Braga L.P.P."/>
            <person name="Pereira R.V."/>
            <person name="Martins L.F."/>
            <person name="Moura L.M.S."/>
            <person name="Sanchez F.B."/>
            <person name="Patane J.S.L."/>
            <person name="da Silva A.M."/>
            <person name="Setubal J.C."/>
        </authorList>
    </citation>
    <scope>NUCLEOTIDE SEQUENCE [LARGE SCALE GENOMIC DNA]</scope>
    <source>
        <strain evidence="8">ZC4RG45</strain>
    </source>
</reference>
<comment type="pathway">
    <text evidence="4">Amine and polyamine biosynthesis; betaine biosynthesis via choline pathway; betaine from betaine aldehyde: step 1/1.</text>
</comment>
<dbReference type="FunFam" id="3.40.309.10:FF:000012">
    <property type="entry name" value="Betaine aldehyde dehydrogenase"/>
    <property type="match status" value="1"/>
</dbReference>
<dbReference type="Gene3D" id="3.40.605.10">
    <property type="entry name" value="Aldehyde Dehydrogenase, Chain A, domain 1"/>
    <property type="match status" value="1"/>
</dbReference>
<dbReference type="EMBL" id="QGUI01000054">
    <property type="protein sequence ID" value="PZN00862.1"/>
    <property type="molecule type" value="Genomic_DNA"/>
</dbReference>
<dbReference type="Pfam" id="PF00171">
    <property type="entry name" value="Aldedh"/>
    <property type="match status" value="1"/>
</dbReference>
<comment type="caution">
    <text evidence="9">The sequence shown here is derived from an EMBL/GenBank/DDBJ whole genome shotgun (WGS) entry which is preliminary data.</text>
</comment>
<reference evidence="9" key="1">
    <citation type="submission" date="2018-05" db="EMBL/GenBank/DDBJ databases">
        <authorList>
            <person name="Lanie J.A."/>
            <person name="Ng W.-L."/>
            <person name="Kazmierczak K.M."/>
            <person name="Andrzejewski T.M."/>
            <person name="Davidsen T.M."/>
            <person name="Wayne K.J."/>
            <person name="Tettelin H."/>
            <person name="Glass J.I."/>
            <person name="Rusch D."/>
            <person name="Podicherti R."/>
            <person name="Tsui H.-C.T."/>
            <person name="Winkler M.E."/>
        </authorList>
    </citation>
    <scope>NUCLEOTIDE SEQUENCE</scope>
    <source>
        <strain evidence="9">ZC4RG45</strain>
    </source>
</reference>
<dbReference type="InterPro" id="IPR016163">
    <property type="entry name" value="Ald_DH_C"/>
</dbReference>
<dbReference type="PROSITE" id="PS00687">
    <property type="entry name" value="ALDEHYDE_DEHYDR_GLU"/>
    <property type="match status" value="1"/>
</dbReference>
<feature type="domain" description="Aldehyde dehydrogenase" evidence="7">
    <location>
        <begin position="10"/>
        <end position="475"/>
    </location>
</feature>